<dbReference type="AlphaFoldDB" id="A0AB39RVA7"/>
<evidence type="ECO:0000256" key="1">
    <source>
        <dbReference type="SAM" id="MobiDB-lite"/>
    </source>
</evidence>
<reference evidence="2" key="1">
    <citation type="submission" date="2024-07" db="EMBL/GenBank/DDBJ databases">
        <authorList>
            <person name="Yu S.T."/>
        </authorList>
    </citation>
    <scope>NUCLEOTIDE SEQUENCE</scope>
    <source>
        <strain evidence="2">R41</strain>
    </source>
</reference>
<dbReference type="EMBL" id="CP163443">
    <property type="protein sequence ID" value="XDQ57545.1"/>
    <property type="molecule type" value="Genomic_DNA"/>
</dbReference>
<organism evidence="2">
    <name type="scientific">Streptomyces sp. R41</name>
    <dbReference type="NCBI Taxonomy" id="3238632"/>
    <lineage>
        <taxon>Bacteria</taxon>
        <taxon>Bacillati</taxon>
        <taxon>Actinomycetota</taxon>
        <taxon>Actinomycetes</taxon>
        <taxon>Kitasatosporales</taxon>
        <taxon>Streptomycetaceae</taxon>
        <taxon>Streptomyces</taxon>
    </lineage>
</organism>
<gene>
    <name evidence="2" type="ORF">AB5J53_40690</name>
</gene>
<dbReference type="RefSeq" id="WP_369250607.1">
    <property type="nucleotide sequence ID" value="NZ_CP163443.1"/>
</dbReference>
<feature type="region of interest" description="Disordered" evidence="1">
    <location>
        <begin position="64"/>
        <end position="108"/>
    </location>
</feature>
<name>A0AB39RVA7_9ACTN</name>
<feature type="compositionally biased region" description="Polar residues" evidence="1">
    <location>
        <begin position="66"/>
        <end position="79"/>
    </location>
</feature>
<evidence type="ECO:0000313" key="2">
    <source>
        <dbReference type="EMBL" id="XDQ57545.1"/>
    </source>
</evidence>
<proteinExistence type="predicted"/>
<feature type="compositionally biased region" description="Basic and acidic residues" evidence="1">
    <location>
        <begin position="99"/>
        <end position="108"/>
    </location>
</feature>
<sequence length="108" mass="11614">MWGHYHATHCGCGQDWLTAHAIPAGFTVLSRGKTGYYGLVGPRLTEGVDESAPTVNALWEAVTGKPGTQTAPGTPQQIRAAQPLLRGPDPVHHRSNRRPARERVPLSA</sequence>
<protein>
    <submittedName>
        <fullName evidence="2">Uncharacterized protein</fullName>
    </submittedName>
</protein>
<accession>A0AB39RVA7</accession>